<proteinExistence type="predicted"/>
<evidence type="ECO:0000313" key="3">
    <source>
        <dbReference type="Proteomes" id="UP000737018"/>
    </source>
</evidence>
<feature type="region of interest" description="Disordered" evidence="1">
    <location>
        <begin position="1"/>
        <end position="25"/>
    </location>
</feature>
<evidence type="ECO:0000256" key="1">
    <source>
        <dbReference type="SAM" id="MobiDB-lite"/>
    </source>
</evidence>
<gene>
    <name evidence="2" type="ORF">CMV_024254</name>
</gene>
<sequence>MRKVGNLAGWHLKDTRPESQDIQEI</sequence>
<keyword evidence="3" id="KW-1185">Reference proteome</keyword>
<accession>A0A8J4VI74</accession>
<name>A0A8J4VI74_9ROSI</name>
<organism evidence="2 3">
    <name type="scientific">Castanea mollissima</name>
    <name type="common">Chinese chestnut</name>
    <dbReference type="NCBI Taxonomy" id="60419"/>
    <lineage>
        <taxon>Eukaryota</taxon>
        <taxon>Viridiplantae</taxon>
        <taxon>Streptophyta</taxon>
        <taxon>Embryophyta</taxon>
        <taxon>Tracheophyta</taxon>
        <taxon>Spermatophyta</taxon>
        <taxon>Magnoliopsida</taxon>
        <taxon>eudicotyledons</taxon>
        <taxon>Gunneridae</taxon>
        <taxon>Pentapetalae</taxon>
        <taxon>rosids</taxon>
        <taxon>fabids</taxon>
        <taxon>Fagales</taxon>
        <taxon>Fagaceae</taxon>
        <taxon>Castanea</taxon>
    </lineage>
</organism>
<evidence type="ECO:0000313" key="2">
    <source>
        <dbReference type="EMBL" id="KAF3949931.1"/>
    </source>
</evidence>
<dbReference type="Proteomes" id="UP000737018">
    <property type="component" value="Unassembled WGS sequence"/>
</dbReference>
<comment type="caution">
    <text evidence="2">The sequence shown here is derived from an EMBL/GenBank/DDBJ whole genome shotgun (WGS) entry which is preliminary data.</text>
</comment>
<dbReference type="EMBL" id="JRKL02005781">
    <property type="protein sequence ID" value="KAF3949931.1"/>
    <property type="molecule type" value="Genomic_DNA"/>
</dbReference>
<feature type="non-terminal residue" evidence="2">
    <location>
        <position position="1"/>
    </location>
</feature>
<dbReference type="AlphaFoldDB" id="A0A8J4VI74"/>
<reference evidence="2" key="1">
    <citation type="submission" date="2020-03" db="EMBL/GenBank/DDBJ databases">
        <title>Castanea mollissima Vanexum genome sequencing.</title>
        <authorList>
            <person name="Staton M."/>
        </authorList>
    </citation>
    <scope>NUCLEOTIDE SEQUENCE</scope>
    <source>
        <tissue evidence="2">Leaf</tissue>
    </source>
</reference>
<protein>
    <submittedName>
        <fullName evidence="2">Uncharacterized protein</fullName>
    </submittedName>
</protein>